<dbReference type="EMBL" id="HBUF01008664">
    <property type="protein sequence ID" value="CAG6607650.1"/>
    <property type="molecule type" value="Transcribed_RNA"/>
</dbReference>
<dbReference type="EMBL" id="HBUF01526026">
    <property type="protein sequence ID" value="CAG6750234.1"/>
    <property type="molecule type" value="Transcribed_RNA"/>
</dbReference>
<dbReference type="EMBL" id="HBUF01201890">
    <property type="protein sequence ID" value="CAG6662189.1"/>
    <property type="molecule type" value="Transcribed_RNA"/>
</dbReference>
<accession>A0A8D8LDN0</accession>
<organism evidence="1">
    <name type="scientific">Cacopsylla melanoneura</name>
    <dbReference type="NCBI Taxonomy" id="428564"/>
    <lineage>
        <taxon>Eukaryota</taxon>
        <taxon>Metazoa</taxon>
        <taxon>Ecdysozoa</taxon>
        <taxon>Arthropoda</taxon>
        <taxon>Hexapoda</taxon>
        <taxon>Insecta</taxon>
        <taxon>Pterygota</taxon>
        <taxon>Neoptera</taxon>
        <taxon>Paraneoptera</taxon>
        <taxon>Hemiptera</taxon>
        <taxon>Sternorrhyncha</taxon>
        <taxon>Psylloidea</taxon>
        <taxon>Psyllidae</taxon>
        <taxon>Psyllinae</taxon>
        <taxon>Cacopsylla</taxon>
    </lineage>
</organism>
<protein>
    <submittedName>
        <fullName evidence="1">Uncharacterized protein</fullName>
    </submittedName>
</protein>
<evidence type="ECO:0000313" key="1">
    <source>
        <dbReference type="EMBL" id="CAG6607650.1"/>
    </source>
</evidence>
<proteinExistence type="predicted"/>
<dbReference type="EMBL" id="HBUF01368660">
    <property type="protein sequence ID" value="CAG6724960.1"/>
    <property type="molecule type" value="Transcribed_RNA"/>
</dbReference>
<name>A0A8D8LDN0_9HEMI</name>
<dbReference type="EMBL" id="HBUF01368659">
    <property type="protein sequence ID" value="CAG6724959.1"/>
    <property type="molecule type" value="Transcribed_RNA"/>
</dbReference>
<dbReference type="EMBL" id="HBUF01008665">
    <property type="protein sequence ID" value="CAG6607651.1"/>
    <property type="molecule type" value="Transcribed_RNA"/>
</dbReference>
<reference evidence="1" key="1">
    <citation type="submission" date="2021-05" db="EMBL/GenBank/DDBJ databases">
        <authorList>
            <person name="Alioto T."/>
            <person name="Alioto T."/>
            <person name="Gomez Garrido J."/>
        </authorList>
    </citation>
    <scope>NUCLEOTIDE SEQUENCE</scope>
</reference>
<dbReference type="EMBL" id="HBUF01008666">
    <property type="protein sequence ID" value="CAG6607652.1"/>
    <property type="molecule type" value="Transcribed_RNA"/>
</dbReference>
<sequence>MNIPLHFLKLSIRLNRMKIGSSLLLLSRRHTDSSMTDALSILTDHLVQRRIEKRMDKEGVLFTDLDKNYNILLDLNMNDSEMELLDTIKAYLKKYVDRKDVPAKPPIKLLDNLAYYFIQRNDLEGLQLIISVHKLDYVEFVRNGEFKHYLIDYYRHTNRIDASFEIINDYYKLNNSLHFLMKLSLKTLISSVVLNHSEATLVRLISRVKSFSSTYNEHYPIFILWKSLFSSEWHSDQTEARQLFLAYPEVQVYVSIICVNFSVELLNQKKVQAVETLLEWFLELKNKDDSGEEKYKKQCVLLMRSLFDYQCMARNQRACTEIVKSSYELDLPLTEDQKVQFFNVLLRNPIEKKLITPLHKTVYPLKF</sequence>
<dbReference type="EMBL" id="HBUF01526027">
    <property type="protein sequence ID" value="CAG6750235.1"/>
    <property type="molecule type" value="Transcribed_RNA"/>
</dbReference>
<dbReference type="EMBL" id="HBUF01201889">
    <property type="protein sequence ID" value="CAG6662188.1"/>
    <property type="molecule type" value="Transcribed_RNA"/>
</dbReference>
<dbReference type="AlphaFoldDB" id="A0A8D8LDN0"/>